<gene>
    <name evidence="1" type="ORF">METZ01_LOCUS336650</name>
</gene>
<sequence length="34" mass="3661">MAAVFGCAGPELQAEEAAFFRDSNPLGFILFARN</sequence>
<organism evidence="1">
    <name type="scientific">marine metagenome</name>
    <dbReference type="NCBI Taxonomy" id="408172"/>
    <lineage>
        <taxon>unclassified sequences</taxon>
        <taxon>metagenomes</taxon>
        <taxon>ecological metagenomes</taxon>
    </lineage>
</organism>
<name>A0A382QEC7_9ZZZZ</name>
<accession>A0A382QEC7</accession>
<protein>
    <submittedName>
        <fullName evidence="1">Uncharacterized protein</fullName>
    </submittedName>
</protein>
<evidence type="ECO:0000313" key="1">
    <source>
        <dbReference type="EMBL" id="SVC83796.1"/>
    </source>
</evidence>
<proteinExistence type="predicted"/>
<feature type="non-terminal residue" evidence="1">
    <location>
        <position position="34"/>
    </location>
</feature>
<dbReference type="AlphaFoldDB" id="A0A382QEC7"/>
<reference evidence="1" key="1">
    <citation type="submission" date="2018-05" db="EMBL/GenBank/DDBJ databases">
        <authorList>
            <person name="Lanie J.A."/>
            <person name="Ng W.-L."/>
            <person name="Kazmierczak K.M."/>
            <person name="Andrzejewski T.M."/>
            <person name="Davidsen T.M."/>
            <person name="Wayne K.J."/>
            <person name="Tettelin H."/>
            <person name="Glass J.I."/>
            <person name="Rusch D."/>
            <person name="Podicherti R."/>
            <person name="Tsui H.-C.T."/>
            <person name="Winkler M.E."/>
        </authorList>
    </citation>
    <scope>NUCLEOTIDE SEQUENCE</scope>
</reference>
<dbReference type="EMBL" id="UINC01113880">
    <property type="protein sequence ID" value="SVC83796.1"/>
    <property type="molecule type" value="Genomic_DNA"/>
</dbReference>